<evidence type="ECO:0000313" key="1">
    <source>
        <dbReference type="EMBL" id="WSB96135.1"/>
    </source>
</evidence>
<dbReference type="EMBL" id="CP109109">
    <property type="protein sequence ID" value="WSB96135.1"/>
    <property type="molecule type" value="Genomic_DNA"/>
</dbReference>
<keyword evidence="2" id="KW-1185">Reference proteome</keyword>
<organism evidence="1 2">
    <name type="scientific">Streptomyces scopuliridis</name>
    <dbReference type="NCBI Taxonomy" id="452529"/>
    <lineage>
        <taxon>Bacteria</taxon>
        <taxon>Bacillati</taxon>
        <taxon>Actinomycetota</taxon>
        <taxon>Actinomycetes</taxon>
        <taxon>Kitasatosporales</taxon>
        <taxon>Streptomycetaceae</taxon>
        <taxon>Streptomyces</taxon>
    </lineage>
</organism>
<dbReference type="Proteomes" id="UP001348369">
    <property type="component" value="Chromosome"/>
</dbReference>
<evidence type="ECO:0000313" key="2">
    <source>
        <dbReference type="Proteomes" id="UP001348369"/>
    </source>
</evidence>
<name>A0ACD4ZD99_9ACTN</name>
<sequence length="131" mass="13949">MLIIGILLMAAAAAFSALLIAFNLSGGPDYVVSLFGSHPFTINALGAFLSGIALTLIFGLGLWLALGAAALMARRSRKRRAARDAVAERKELRGRLDETRADSDRASSATGGTTEASRRPAHRFHLPRHGH</sequence>
<reference evidence="1" key="1">
    <citation type="submission" date="2022-10" db="EMBL/GenBank/DDBJ databases">
        <title>The complete genomes of actinobacterial strains from the NBC collection.</title>
        <authorList>
            <person name="Joergensen T.S."/>
            <person name="Alvarez Arevalo M."/>
            <person name="Sterndorff E.B."/>
            <person name="Faurdal D."/>
            <person name="Vuksanovic O."/>
            <person name="Mourched A.-S."/>
            <person name="Charusanti P."/>
            <person name="Shaw S."/>
            <person name="Blin K."/>
            <person name="Weber T."/>
        </authorList>
    </citation>
    <scope>NUCLEOTIDE SEQUENCE</scope>
    <source>
        <strain evidence="1">NBC 01771</strain>
    </source>
</reference>
<accession>A0ACD4ZD99</accession>
<gene>
    <name evidence="1" type="ORF">OG835_03385</name>
</gene>
<proteinExistence type="predicted"/>
<protein>
    <submittedName>
        <fullName evidence="1">Uncharacterized protein</fullName>
    </submittedName>
</protein>